<comment type="caution">
    <text evidence="2">The sequence shown here is derived from an EMBL/GenBank/DDBJ whole genome shotgun (WGS) entry which is preliminary data.</text>
</comment>
<protein>
    <submittedName>
        <fullName evidence="2">Uncharacterized protein</fullName>
    </submittedName>
</protein>
<reference evidence="2" key="2">
    <citation type="submission" date="2021-10" db="EMBL/GenBank/DDBJ databases">
        <title>Phylogenomics reveals ancestral predisposition of the termite-cultivated fungus Termitomyces towards a domesticated lifestyle.</title>
        <authorList>
            <person name="Auxier B."/>
            <person name="Grum-Grzhimaylo A."/>
            <person name="Cardenas M.E."/>
            <person name="Lodge J.D."/>
            <person name="Laessoe T."/>
            <person name="Pedersen O."/>
            <person name="Smith M.E."/>
            <person name="Kuyper T.W."/>
            <person name="Franco-Molano E.A."/>
            <person name="Baroni T.J."/>
            <person name="Aanen D.K."/>
        </authorList>
    </citation>
    <scope>NUCLEOTIDE SEQUENCE</scope>
    <source>
        <strain evidence="2">D49</strain>
    </source>
</reference>
<proteinExistence type="predicted"/>
<evidence type="ECO:0000313" key="2">
    <source>
        <dbReference type="EMBL" id="KAG5634507.1"/>
    </source>
</evidence>
<evidence type="ECO:0000313" key="3">
    <source>
        <dbReference type="Proteomes" id="UP000717328"/>
    </source>
</evidence>
<evidence type="ECO:0000256" key="1">
    <source>
        <dbReference type="SAM" id="MobiDB-lite"/>
    </source>
</evidence>
<organism evidence="2 3">
    <name type="scientific">Sphagnurus paluster</name>
    <dbReference type="NCBI Taxonomy" id="117069"/>
    <lineage>
        <taxon>Eukaryota</taxon>
        <taxon>Fungi</taxon>
        <taxon>Dikarya</taxon>
        <taxon>Basidiomycota</taxon>
        <taxon>Agaricomycotina</taxon>
        <taxon>Agaricomycetes</taxon>
        <taxon>Agaricomycetidae</taxon>
        <taxon>Agaricales</taxon>
        <taxon>Tricholomatineae</taxon>
        <taxon>Lyophyllaceae</taxon>
        <taxon>Sphagnurus</taxon>
    </lineage>
</organism>
<feature type="region of interest" description="Disordered" evidence="1">
    <location>
        <begin position="77"/>
        <end position="101"/>
    </location>
</feature>
<feature type="non-terminal residue" evidence="2">
    <location>
        <position position="352"/>
    </location>
</feature>
<name>A0A9P7FSV1_9AGAR</name>
<dbReference type="AlphaFoldDB" id="A0A9P7FSV1"/>
<reference evidence="2" key="1">
    <citation type="submission" date="2021-02" db="EMBL/GenBank/DDBJ databases">
        <authorList>
            <person name="Nieuwenhuis M."/>
            <person name="Van De Peppel L.J.J."/>
        </authorList>
    </citation>
    <scope>NUCLEOTIDE SEQUENCE</scope>
    <source>
        <strain evidence="2">D49</strain>
    </source>
</reference>
<sequence>MAPLETNNTPLNTPISGTVSTADLEATIAHLKRTIADLEATAPSGPNKRLTSTVTLGRGYRRVCSMFQDISTLVQEADRCEEDDSEDEGDTAPSPEAMRNRDHTFTAYQELVCVISGFKTNLLNTDSGVLASYYNEARSDEICAIKKNVAEWLNQSSATTPRLEPNNCSTCRLKHNTTGCLLCPIELEWDNPEIHTKIQNGNEGYDISQSMYPRLLYKAGNGDPNDMEKGLFRSALHVKVLLAIFTSLSSAKKVPTFELENVNGASENSAPRPLKATKSNVTQKLNLKEVTPCTIAYATVILHFLLTDATHWNPTYNGFSYELFYNFIVDYFEDAEGPQAKEHVKSLLAWWN</sequence>
<dbReference type="Proteomes" id="UP000717328">
    <property type="component" value="Unassembled WGS sequence"/>
</dbReference>
<keyword evidence="3" id="KW-1185">Reference proteome</keyword>
<dbReference type="OrthoDB" id="2662502at2759"/>
<dbReference type="EMBL" id="JABCKI010006375">
    <property type="protein sequence ID" value="KAG5634507.1"/>
    <property type="molecule type" value="Genomic_DNA"/>
</dbReference>
<accession>A0A9P7FSV1</accession>
<gene>
    <name evidence="2" type="ORF">H0H81_001710</name>
</gene>
<dbReference type="Pfam" id="PF20414">
    <property type="entry name" value="DUF6698"/>
    <property type="match status" value="1"/>
</dbReference>
<dbReference type="InterPro" id="IPR046521">
    <property type="entry name" value="DUF6698"/>
</dbReference>
<feature type="compositionally biased region" description="Acidic residues" evidence="1">
    <location>
        <begin position="79"/>
        <end position="90"/>
    </location>
</feature>